<sequence>MSIAPFQRLPGSSENWGADALSVEPWLMPISDRETRDETTTDALVSAVRQSSRRLWIAANALCAGLALLLTAQIATDWSSPVARPVTGHQVADATPPTLPVEKASLRH</sequence>
<accession>A0A160PI24</accession>
<name>A0A160PI24_9HYPH</name>
<dbReference type="Proteomes" id="UP000218288">
    <property type="component" value="Chromosome"/>
</dbReference>
<dbReference type="OrthoDB" id="7996802at2"/>
<evidence type="ECO:0000313" key="3">
    <source>
        <dbReference type="Proteomes" id="UP000218288"/>
    </source>
</evidence>
<reference evidence="2 3" key="1">
    <citation type="journal article" date="2016" name="Genome Announc.">
        <title>Complete Genome Sequence of Methylobacterium populi P-1M, Isolated from Pink-Pigmented Household Biofilm.</title>
        <authorList>
            <person name="Morohoshi T."/>
            <person name="Ikeda T."/>
        </authorList>
    </citation>
    <scope>NUCLEOTIDE SEQUENCE [LARGE SCALE GENOMIC DNA]</scope>
    <source>
        <strain evidence="2 3">P-1M</strain>
    </source>
</reference>
<dbReference type="AlphaFoldDB" id="A0A160PI24"/>
<gene>
    <name evidence="2" type="ORF">MPPM_4512</name>
</gene>
<feature type="region of interest" description="Disordered" evidence="1">
    <location>
        <begin position="88"/>
        <end position="108"/>
    </location>
</feature>
<evidence type="ECO:0000313" key="2">
    <source>
        <dbReference type="EMBL" id="BAU93117.1"/>
    </source>
</evidence>
<proteinExistence type="predicted"/>
<organism evidence="2 3">
    <name type="scientific">Methylorubrum populi</name>
    <dbReference type="NCBI Taxonomy" id="223967"/>
    <lineage>
        <taxon>Bacteria</taxon>
        <taxon>Pseudomonadati</taxon>
        <taxon>Pseudomonadota</taxon>
        <taxon>Alphaproteobacteria</taxon>
        <taxon>Hyphomicrobiales</taxon>
        <taxon>Methylobacteriaceae</taxon>
        <taxon>Methylorubrum</taxon>
    </lineage>
</organism>
<dbReference type="EMBL" id="AP014809">
    <property type="protein sequence ID" value="BAU93117.1"/>
    <property type="molecule type" value="Genomic_DNA"/>
</dbReference>
<protein>
    <submittedName>
        <fullName evidence="2">Uncharacterized protein</fullName>
    </submittedName>
</protein>
<evidence type="ECO:0000256" key="1">
    <source>
        <dbReference type="SAM" id="MobiDB-lite"/>
    </source>
</evidence>
<dbReference type="RefSeq" id="WP_096486906.1">
    <property type="nucleotide sequence ID" value="NZ_AP014809.1"/>
</dbReference>